<dbReference type="Gene3D" id="3.30.2310.20">
    <property type="entry name" value="RelE-like"/>
    <property type="match status" value="1"/>
</dbReference>
<organism evidence="1 2">
    <name type="scientific">Castellaniella defragrans (strain DSM 12143 / CCUG 39792 / 65Phen)</name>
    <name type="common">Alcaligenes defragrans</name>
    <dbReference type="NCBI Taxonomy" id="1437824"/>
    <lineage>
        <taxon>Bacteria</taxon>
        <taxon>Pseudomonadati</taxon>
        <taxon>Pseudomonadota</taxon>
        <taxon>Betaproteobacteria</taxon>
        <taxon>Burkholderiales</taxon>
        <taxon>Alcaligenaceae</taxon>
        <taxon>Castellaniella</taxon>
    </lineage>
</organism>
<dbReference type="STRING" id="1437824.BN940_02816"/>
<keyword evidence="2" id="KW-1185">Reference proteome</keyword>
<evidence type="ECO:0000313" key="1">
    <source>
        <dbReference type="EMBL" id="CDM23039.1"/>
    </source>
</evidence>
<dbReference type="SUPFAM" id="SSF143011">
    <property type="entry name" value="RelE-like"/>
    <property type="match status" value="1"/>
</dbReference>
<dbReference type="KEGG" id="cdn:BN940_02816"/>
<gene>
    <name evidence="1" type="ORF">BN940_02816</name>
</gene>
<name>W8WU18_CASD6</name>
<dbReference type="InterPro" id="IPR007711">
    <property type="entry name" value="HigB-1"/>
</dbReference>
<sequence>MDLPGFRLHPLKGDQKGRWAVTVNGNWRVTFEFADGDAYVIDYEDYHC</sequence>
<proteinExistence type="predicted"/>
<dbReference type="Pfam" id="PF05015">
    <property type="entry name" value="HigB-like_toxin"/>
    <property type="match status" value="1"/>
</dbReference>
<dbReference type="Proteomes" id="UP000019805">
    <property type="component" value="Chromosome"/>
</dbReference>
<dbReference type="EMBL" id="HG916765">
    <property type="protein sequence ID" value="CDM23039.1"/>
    <property type="molecule type" value="Genomic_DNA"/>
</dbReference>
<dbReference type="AlphaFoldDB" id="W8WU18"/>
<dbReference type="eggNOG" id="COG3549">
    <property type="taxonomic scope" value="Bacteria"/>
</dbReference>
<protein>
    <submittedName>
        <fullName evidence="1">HigB toxin protein</fullName>
    </submittedName>
</protein>
<evidence type="ECO:0000313" key="2">
    <source>
        <dbReference type="Proteomes" id="UP000019805"/>
    </source>
</evidence>
<dbReference type="PATRIC" id="fig|1437824.5.peg.559"/>
<accession>W8WU18</accession>
<reference evidence="1 2" key="1">
    <citation type="journal article" date="2014" name="BMC Microbiol.">
        <title>The oxygen-independent metabolism of cyclic monoterpenes in Castellaniella defragrans 65Phen.</title>
        <authorList>
            <person name="Petasch J."/>
            <person name="Disch E.M."/>
            <person name="Markert S."/>
            <person name="Becher D."/>
            <person name="Schweder T."/>
            <person name="Huttel B."/>
            <person name="Reinhardt R."/>
            <person name="Harder J."/>
        </authorList>
    </citation>
    <scope>NUCLEOTIDE SEQUENCE [LARGE SCALE GENOMIC DNA]</scope>
    <source>
        <strain evidence="1">65Phen</strain>
    </source>
</reference>
<dbReference type="HOGENOM" id="CLU_155111_2_1_4"/>
<dbReference type="InterPro" id="IPR035093">
    <property type="entry name" value="RelE/ParE_toxin_dom_sf"/>
</dbReference>